<dbReference type="AlphaFoldDB" id="A0A7J2TKE0"/>
<reference evidence="1" key="1">
    <citation type="journal article" date="2020" name="mSystems">
        <title>Genome- and Community-Level Interaction Insights into Carbon Utilization and Element Cycling Functions of Hydrothermarchaeota in Hydrothermal Sediment.</title>
        <authorList>
            <person name="Zhou Z."/>
            <person name="Liu Y."/>
            <person name="Xu W."/>
            <person name="Pan J."/>
            <person name="Luo Z.H."/>
            <person name="Li M."/>
        </authorList>
    </citation>
    <scope>NUCLEOTIDE SEQUENCE [LARGE SCALE GENOMIC DNA]</scope>
    <source>
        <strain evidence="1">SpSt-26</strain>
    </source>
</reference>
<dbReference type="Pfam" id="PF01947">
    <property type="entry name" value="Rv2949c-like"/>
    <property type="match status" value="1"/>
</dbReference>
<sequence length="161" mass="18513">MNPIHRILLITDGSITAIIEAFTQKSVMVETLVQKIVKADEEVADRLGIMTGEDVNYRVVYLKAGGVIYAKAISYTPLKRLQNSFKDDLIRADIPIGKIMKMHKIEARREIRWGKVVKDETLASEFGVKKPFFIVRNYGIIHKNEVLIDITEFFPMERFEI</sequence>
<dbReference type="Gene3D" id="3.40.1410.10">
    <property type="entry name" value="Chorismate lyase-like"/>
    <property type="match status" value="1"/>
</dbReference>
<protein>
    <submittedName>
        <fullName evidence="1">DUF98 domain-containing protein</fullName>
    </submittedName>
</protein>
<accession>A0A7J2TKE0</accession>
<dbReference type="SUPFAM" id="SSF64288">
    <property type="entry name" value="Chorismate lyase-like"/>
    <property type="match status" value="1"/>
</dbReference>
<dbReference type="EMBL" id="DSLA01000092">
    <property type="protein sequence ID" value="HEH35624.1"/>
    <property type="molecule type" value="Genomic_DNA"/>
</dbReference>
<dbReference type="InterPro" id="IPR028978">
    <property type="entry name" value="Chorismate_lyase_/UTRA_dom_sf"/>
</dbReference>
<gene>
    <name evidence="1" type="ORF">ENP88_05680</name>
</gene>
<name>A0A7J2TKE0_ARCFL</name>
<evidence type="ECO:0000313" key="1">
    <source>
        <dbReference type="EMBL" id="HEH35624.1"/>
    </source>
</evidence>
<dbReference type="InterPro" id="IPR002800">
    <property type="entry name" value="Rv2949c-like"/>
</dbReference>
<organism evidence="1">
    <name type="scientific">Archaeoglobus fulgidus</name>
    <dbReference type="NCBI Taxonomy" id="2234"/>
    <lineage>
        <taxon>Archaea</taxon>
        <taxon>Methanobacteriati</taxon>
        <taxon>Methanobacteriota</taxon>
        <taxon>Archaeoglobi</taxon>
        <taxon>Archaeoglobales</taxon>
        <taxon>Archaeoglobaceae</taxon>
        <taxon>Archaeoglobus</taxon>
    </lineage>
</organism>
<comment type="caution">
    <text evidence="1">The sequence shown here is derived from an EMBL/GenBank/DDBJ whole genome shotgun (WGS) entry which is preliminary data.</text>
</comment>
<proteinExistence type="predicted"/>